<feature type="transmembrane region" description="Helical" evidence="1">
    <location>
        <begin position="204"/>
        <end position="230"/>
    </location>
</feature>
<dbReference type="InterPro" id="IPR025403">
    <property type="entry name" value="TgpA-like_C"/>
</dbReference>
<dbReference type="EMBL" id="FNQP01000006">
    <property type="protein sequence ID" value="SEA29412.1"/>
    <property type="molecule type" value="Genomic_DNA"/>
</dbReference>
<feature type="transmembrane region" description="Helical" evidence="1">
    <location>
        <begin position="260"/>
        <end position="282"/>
    </location>
</feature>
<feature type="transmembrane region" description="Helical" evidence="1">
    <location>
        <begin position="352"/>
        <end position="368"/>
    </location>
</feature>
<keyword evidence="1" id="KW-1133">Transmembrane helix</keyword>
<feature type="transmembrane region" description="Helical" evidence="1">
    <location>
        <begin position="32"/>
        <end position="51"/>
    </location>
</feature>
<evidence type="ECO:0000256" key="1">
    <source>
        <dbReference type="SAM" id="Phobius"/>
    </source>
</evidence>
<keyword evidence="1" id="KW-0472">Membrane</keyword>
<feature type="domain" description="Protein-glutamine gamma-glutamyltransferase-like C-terminal" evidence="2">
    <location>
        <begin position="426"/>
        <end position="496"/>
    </location>
</feature>
<feature type="transmembrane region" description="Helical" evidence="1">
    <location>
        <begin position="151"/>
        <end position="176"/>
    </location>
</feature>
<dbReference type="STRING" id="525918.SAMN05660964_01285"/>
<evidence type="ECO:0000313" key="3">
    <source>
        <dbReference type="EMBL" id="SEA29412.1"/>
    </source>
</evidence>
<sequence>MKLDDLTANIRLRSPWEAVDLGFALVQHHTRWIFPAWILLLGSFALIAWVVTPDAYKGYIPIALSWFKPLYDRVLLHILSHRMFNQHLSTAAVFSALPNLIRHTGLVSALTWRRFSLSRGFNLSIWQLEQLRGKTRAERQALLHLQGHSQAVWLTIACLHLEYVVIASLYVLIIILDPTDGSWDYMLSAFTETLDTETQYWGNLLYLLLYTLTILVIEPLYVAASFSLYLNRRTQLEAWDIELAFRHLGKRLGQLARQPLTLLLASLLLVGLPTLMPVTSWANTTVSEYLASERLPPAEAATQISTVMQREELAGIRTQMQWIARNPEQEKSEDPAALAKSLQLLFANITKLLLWVAVIVLLVMALVYRQRILALLKPTKPKLPTSLPPDILFGMDIRPESLPDDIAAASKRLWETGQHRDALSLLYRGALMRLTRHDHLGVKESHTEGDILNLAQSHLSNARLIWLRAATHAWQEIAYAHRTPNTAALELLWQGWSDFKEHG</sequence>
<dbReference type="Pfam" id="PF13559">
    <property type="entry name" value="DUF4129"/>
    <property type="match status" value="1"/>
</dbReference>
<dbReference type="AlphaFoldDB" id="A0A1H4A1L4"/>
<organism evidence="3 4">
    <name type="scientific">Thiothrix caldifontis</name>
    <dbReference type="NCBI Taxonomy" id="525918"/>
    <lineage>
        <taxon>Bacteria</taxon>
        <taxon>Pseudomonadati</taxon>
        <taxon>Pseudomonadota</taxon>
        <taxon>Gammaproteobacteria</taxon>
        <taxon>Thiotrichales</taxon>
        <taxon>Thiotrichaceae</taxon>
        <taxon>Thiothrix</taxon>
    </lineage>
</organism>
<keyword evidence="1" id="KW-0812">Transmembrane</keyword>
<dbReference type="RefSeq" id="WP_093066568.1">
    <property type="nucleotide sequence ID" value="NZ_FNQP01000006.1"/>
</dbReference>
<dbReference type="Proteomes" id="UP000199397">
    <property type="component" value="Unassembled WGS sequence"/>
</dbReference>
<gene>
    <name evidence="3" type="ORF">SAMN05660964_01285</name>
</gene>
<keyword evidence="4" id="KW-1185">Reference proteome</keyword>
<name>A0A1H4A1L4_9GAMM</name>
<evidence type="ECO:0000313" key="4">
    <source>
        <dbReference type="Proteomes" id="UP000199397"/>
    </source>
</evidence>
<proteinExistence type="predicted"/>
<dbReference type="OrthoDB" id="183980at2"/>
<accession>A0A1H4A1L4</accession>
<evidence type="ECO:0000259" key="2">
    <source>
        <dbReference type="Pfam" id="PF13559"/>
    </source>
</evidence>
<reference evidence="3 4" key="1">
    <citation type="submission" date="2016-10" db="EMBL/GenBank/DDBJ databases">
        <authorList>
            <person name="de Groot N.N."/>
        </authorList>
    </citation>
    <scope>NUCLEOTIDE SEQUENCE [LARGE SCALE GENOMIC DNA]</scope>
    <source>
        <strain evidence="3 4">DSM 21228</strain>
    </source>
</reference>
<protein>
    <recommendedName>
        <fullName evidence="2">Protein-glutamine gamma-glutamyltransferase-like C-terminal domain-containing protein</fullName>
    </recommendedName>
</protein>